<reference evidence="1 2" key="1">
    <citation type="submission" date="2014-01" db="EMBL/GenBank/DDBJ databases">
        <title>Development of a Comparative Genomic Fingerprinting Assay for High Resolution Genotyping of Arcobacter butzleri.</title>
        <authorList>
            <person name="Webb A.L."/>
            <person name="Inglis G.D."/>
            <person name="Kruczkiewicz P."/>
            <person name="Selinger L.B."/>
            <person name="Taboada E.N."/>
        </authorList>
    </citation>
    <scope>NUCLEOTIDE SEQUENCE [LARGE SCALE GENOMIC DNA]</scope>
    <source>
        <strain evidence="1 2">L351</strain>
    </source>
</reference>
<proteinExistence type="predicted"/>
<organism evidence="1 2">
    <name type="scientific">Aliarcobacter butzleri L351</name>
    <dbReference type="NCBI Taxonomy" id="1447259"/>
    <lineage>
        <taxon>Bacteria</taxon>
        <taxon>Pseudomonadati</taxon>
        <taxon>Campylobacterota</taxon>
        <taxon>Epsilonproteobacteria</taxon>
        <taxon>Campylobacterales</taxon>
        <taxon>Arcobacteraceae</taxon>
        <taxon>Aliarcobacter</taxon>
    </lineage>
</organism>
<dbReference type="Proteomes" id="UP000035526">
    <property type="component" value="Unassembled WGS sequence"/>
</dbReference>
<comment type="caution">
    <text evidence="1">The sequence shown here is derived from an EMBL/GenBank/DDBJ whole genome shotgun (WGS) entry which is preliminary data.</text>
</comment>
<dbReference type="AlphaFoldDB" id="A0A837J480"/>
<evidence type="ECO:0000313" key="1">
    <source>
        <dbReference type="EMBL" id="KLE00153.1"/>
    </source>
</evidence>
<dbReference type="RefSeq" id="WP_046992020.1">
    <property type="nucleotide sequence ID" value="NZ_JAIS01000090.1"/>
</dbReference>
<evidence type="ECO:0000313" key="2">
    <source>
        <dbReference type="Proteomes" id="UP000035526"/>
    </source>
</evidence>
<name>A0A837J480_9BACT</name>
<dbReference type="EMBL" id="JAIS01000090">
    <property type="protein sequence ID" value="KLE00153.1"/>
    <property type="molecule type" value="Genomic_DNA"/>
</dbReference>
<accession>A0A837J480</accession>
<protein>
    <submittedName>
        <fullName evidence="1">Uncharacterized protein</fullName>
    </submittedName>
</protein>
<gene>
    <name evidence="1" type="ORF">AF76_08520</name>
</gene>
<sequence>MKKDNLEQYRLNKVEKNLKFVKKAIEHLKKFNIEVTLSNVSKTTYDLSSDTQKGLSISALFKNKIYKELIDKEKNNGYLPKEQSKNYFSSKTLKEMSEPELIAEIYKLKADNFQKDKEIAIFKDLLSEYKIDASNKIVENTNNDKELNIALEHILETLLEKEILYIDNKSLDVMLTVYNNKIIKGSLFTKIFSKDKYENYKRGNSK</sequence>